<dbReference type="EMBL" id="AXCZ01000036">
    <property type="protein sequence ID" value="KGM13556.1"/>
    <property type="molecule type" value="Genomic_DNA"/>
</dbReference>
<dbReference type="CDD" id="cd04170">
    <property type="entry name" value="EF-G_bact"/>
    <property type="match status" value="1"/>
</dbReference>
<dbReference type="SUPFAM" id="SSF54211">
    <property type="entry name" value="Ribosomal protein S5 domain 2-like"/>
    <property type="match status" value="1"/>
</dbReference>
<dbReference type="InterPro" id="IPR027417">
    <property type="entry name" value="P-loop_NTPase"/>
</dbReference>
<name>A0A0A0C031_9CELL</name>
<dbReference type="CDD" id="cd01434">
    <property type="entry name" value="EFG_mtEFG1_IV"/>
    <property type="match status" value="1"/>
</dbReference>
<dbReference type="InterPro" id="IPR009000">
    <property type="entry name" value="Transl_B-barrel_sf"/>
</dbReference>
<dbReference type="SMART" id="SM00889">
    <property type="entry name" value="EFG_IV"/>
    <property type="match status" value="1"/>
</dbReference>
<dbReference type="Gene3D" id="3.30.70.870">
    <property type="entry name" value="Elongation Factor G (Translational Gtpase), domain 3"/>
    <property type="match status" value="1"/>
</dbReference>
<dbReference type="InterPro" id="IPR041095">
    <property type="entry name" value="EFG_II"/>
</dbReference>
<evidence type="ECO:0000259" key="3">
    <source>
        <dbReference type="PROSITE" id="PS51722"/>
    </source>
</evidence>
<dbReference type="Gene3D" id="3.40.50.300">
    <property type="entry name" value="P-loop containing nucleotide triphosphate hydrolases"/>
    <property type="match status" value="1"/>
</dbReference>
<dbReference type="SUPFAM" id="SSF54980">
    <property type="entry name" value="EF-G C-terminal domain-like"/>
    <property type="match status" value="2"/>
</dbReference>
<dbReference type="InterPro" id="IPR005517">
    <property type="entry name" value="Transl_elong_EFG/EF2_IV"/>
</dbReference>
<dbReference type="NCBIfam" id="NF009379">
    <property type="entry name" value="PRK12740.1-3"/>
    <property type="match status" value="1"/>
</dbReference>
<dbReference type="PANTHER" id="PTHR43261:SF6">
    <property type="entry name" value="ELONGATION FACTOR G-LIKE PROTEIN"/>
    <property type="match status" value="1"/>
</dbReference>
<dbReference type="PANTHER" id="PTHR43261">
    <property type="entry name" value="TRANSLATION ELONGATION FACTOR G-RELATED"/>
    <property type="match status" value="1"/>
</dbReference>
<evidence type="ECO:0000313" key="5">
    <source>
        <dbReference type="Proteomes" id="UP000054314"/>
    </source>
</evidence>
<dbReference type="InterPro" id="IPR020568">
    <property type="entry name" value="Ribosomal_Su5_D2-typ_SF"/>
</dbReference>
<dbReference type="Pfam" id="PF03764">
    <property type="entry name" value="EFG_IV"/>
    <property type="match status" value="1"/>
</dbReference>
<proteinExistence type="predicted"/>
<dbReference type="GO" id="GO:0003746">
    <property type="term" value="F:translation elongation factor activity"/>
    <property type="evidence" value="ECO:0007669"/>
    <property type="project" value="InterPro"/>
</dbReference>
<keyword evidence="2" id="KW-0342">GTP-binding</keyword>
<evidence type="ECO:0000313" key="4">
    <source>
        <dbReference type="EMBL" id="KGM13556.1"/>
    </source>
</evidence>
<accession>A0A0A0C031</accession>
<protein>
    <submittedName>
        <fullName evidence="4">GTP-binding protein</fullName>
    </submittedName>
</protein>
<dbReference type="GO" id="GO:0003924">
    <property type="term" value="F:GTPase activity"/>
    <property type="evidence" value="ECO:0007669"/>
    <property type="project" value="InterPro"/>
</dbReference>
<dbReference type="GO" id="GO:0005525">
    <property type="term" value="F:GTP binding"/>
    <property type="evidence" value="ECO:0007669"/>
    <property type="project" value="UniProtKB-KW"/>
</dbReference>
<gene>
    <name evidence="4" type="ORF">N869_13170</name>
</gene>
<dbReference type="InterPro" id="IPR000640">
    <property type="entry name" value="EFG_V-like"/>
</dbReference>
<comment type="caution">
    <text evidence="4">The sequence shown here is derived from an EMBL/GenBank/DDBJ whole genome shotgun (WGS) entry which is preliminary data.</text>
</comment>
<reference evidence="4 5" key="1">
    <citation type="submission" date="2013-08" db="EMBL/GenBank/DDBJ databases">
        <title>Genome sequencing of Cellulomonas bogoriensis 69B4.</title>
        <authorList>
            <person name="Chen F."/>
            <person name="Li Y."/>
            <person name="Wang G."/>
        </authorList>
    </citation>
    <scope>NUCLEOTIDE SEQUENCE [LARGE SCALE GENOMIC DNA]</scope>
    <source>
        <strain evidence="4 5">69B4</strain>
    </source>
</reference>
<dbReference type="SUPFAM" id="SSF50447">
    <property type="entry name" value="Translation proteins"/>
    <property type="match status" value="1"/>
</dbReference>
<dbReference type="Pfam" id="PF14492">
    <property type="entry name" value="EFG_III"/>
    <property type="match status" value="1"/>
</dbReference>
<dbReference type="NCBIfam" id="NF009381">
    <property type="entry name" value="PRK12740.1-5"/>
    <property type="match status" value="1"/>
</dbReference>
<dbReference type="SUPFAM" id="SSF52540">
    <property type="entry name" value="P-loop containing nucleoside triphosphate hydrolases"/>
    <property type="match status" value="1"/>
</dbReference>
<evidence type="ECO:0000256" key="2">
    <source>
        <dbReference type="ARBA" id="ARBA00023134"/>
    </source>
</evidence>
<dbReference type="PRINTS" id="PR00315">
    <property type="entry name" value="ELONGATNFCT"/>
</dbReference>
<dbReference type="Gene3D" id="3.30.230.10">
    <property type="match status" value="1"/>
</dbReference>
<keyword evidence="1" id="KW-0547">Nucleotide-binding</keyword>
<dbReference type="Pfam" id="PF22042">
    <property type="entry name" value="EF-G_D2"/>
    <property type="match status" value="1"/>
</dbReference>
<dbReference type="InterPro" id="IPR053905">
    <property type="entry name" value="EF-G-like_DII"/>
</dbReference>
<dbReference type="AlphaFoldDB" id="A0A0A0C031"/>
<dbReference type="SMART" id="SM00838">
    <property type="entry name" value="EFG_C"/>
    <property type="match status" value="1"/>
</dbReference>
<dbReference type="InterPro" id="IPR005225">
    <property type="entry name" value="Small_GTP-bd"/>
</dbReference>
<dbReference type="GO" id="GO:0032790">
    <property type="term" value="P:ribosome disassembly"/>
    <property type="evidence" value="ECO:0007669"/>
    <property type="project" value="TreeGrafter"/>
</dbReference>
<dbReference type="InterPro" id="IPR000795">
    <property type="entry name" value="T_Tr_GTP-bd_dom"/>
</dbReference>
<dbReference type="PROSITE" id="PS51722">
    <property type="entry name" value="G_TR_2"/>
    <property type="match status" value="1"/>
</dbReference>
<keyword evidence="5" id="KW-1185">Reference proteome</keyword>
<dbReference type="InterPro" id="IPR035649">
    <property type="entry name" value="EFG_V"/>
</dbReference>
<dbReference type="FunFam" id="3.30.70.240:FF:000001">
    <property type="entry name" value="Elongation factor G"/>
    <property type="match status" value="1"/>
</dbReference>
<dbReference type="InterPro" id="IPR014721">
    <property type="entry name" value="Ribsml_uS5_D2-typ_fold_subgr"/>
</dbReference>
<organism evidence="4 5">
    <name type="scientific">Cellulomonas bogoriensis 69B4 = DSM 16987</name>
    <dbReference type="NCBI Taxonomy" id="1386082"/>
    <lineage>
        <taxon>Bacteria</taxon>
        <taxon>Bacillati</taxon>
        <taxon>Actinomycetota</taxon>
        <taxon>Actinomycetes</taxon>
        <taxon>Micrococcales</taxon>
        <taxon>Cellulomonadaceae</taxon>
        <taxon>Cellulomonas</taxon>
    </lineage>
</organism>
<dbReference type="OrthoDB" id="9801472at2"/>
<dbReference type="InterPro" id="IPR047872">
    <property type="entry name" value="EFG_IV"/>
</dbReference>
<dbReference type="Gene3D" id="2.40.30.10">
    <property type="entry name" value="Translation factors"/>
    <property type="match status" value="1"/>
</dbReference>
<dbReference type="Gene3D" id="3.30.70.240">
    <property type="match status" value="1"/>
</dbReference>
<dbReference type="Proteomes" id="UP000054314">
    <property type="component" value="Unassembled WGS sequence"/>
</dbReference>
<dbReference type="InterPro" id="IPR035647">
    <property type="entry name" value="EFG_III/V"/>
</dbReference>
<feature type="domain" description="Tr-type G" evidence="3">
    <location>
        <begin position="7"/>
        <end position="286"/>
    </location>
</feature>
<dbReference type="NCBIfam" id="TIGR00231">
    <property type="entry name" value="small_GTP"/>
    <property type="match status" value="1"/>
</dbReference>
<evidence type="ECO:0000256" key="1">
    <source>
        <dbReference type="ARBA" id="ARBA00022741"/>
    </source>
</evidence>
<dbReference type="Pfam" id="PF00679">
    <property type="entry name" value="EFG_C"/>
    <property type="match status" value="1"/>
</dbReference>
<dbReference type="CDD" id="cd03713">
    <property type="entry name" value="EFG_mtEFG_C"/>
    <property type="match status" value="1"/>
</dbReference>
<dbReference type="Pfam" id="PF00009">
    <property type="entry name" value="GTP_EFTU"/>
    <property type="match status" value="1"/>
</dbReference>
<sequence length="696" mass="73378">MDQVHPTRIRTVALVGHSGVGKTTLAEALLHRAGATTRRGTVEDGTTVCDTEPEEIRRGISIGLAVAPFTWTADDGEAYEVTLLDTPGYADFAGAVDAALSVADLALVVVSAVDGVQVGTRAVWDLCAARGIPRMLFVTKEDKPRACFARVLAELRAELGPHVVPLELPVGEEGDLHGIADVLSDQNLTYHSDGTHHTDPMPPGLAAQEQALHDQVTEEIVAGDDEQLERYLAGELPSVADLGRALAHEVLTCSAFPVLLGSATTGVGVDRLADLVCELGPGPRPVTVELAGHPDGPLTVTPDPDAEPLAHVFRTVADPYVGQVSLLKVISGTLREDDRLVNTTTGVEERLHGLFRLRGTTHLPTSAVTTGQVAAVPKLSATPTGSLLAPRGHGVRMPLTPPRPHVYATALVPLTQADDDKLSGALARLCAEDPTLCVERLAAPAGAGHAQTVLRGLGDVHLAVALERLERKLGVRVRTEPVQVAYRETIAAAADVEGKVKKQSGGHGQFAVVRLRVRPLTRGEGLVFRSTVVGGSVPRSYLPSVERGIREAMADGGPRGYPVVDLEVECHDGRAHAVDSSDMAFRNAAAHGLRQALAHAGTVVLEPVDEVAVVVPSELQGEVLGDLSARRGRITGSDVLPDGSCRIAAHVPRAELTRYLLDLRSLTGGRGTFTSRYSHDDVVPGHLVHRVGADAG</sequence>
<dbReference type="RefSeq" id="WP_035058904.1">
    <property type="nucleotide sequence ID" value="NZ_AXCZ01000036.1"/>
</dbReference>